<feature type="region of interest" description="Disordered" evidence="1">
    <location>
        <begin position="210"/>
        <end position="248"/>
    </location>
</feature>
<keyword evidence="2" id="KW-0732">Signal</keyword>
<dbReference type="EMBL" id="CP060820">
    <property type="protein sequence ID" value="QNP41205.1"/>
    <property type="molecule type" value="Genomic_DNA"/>
</dbReference>
<evidence type="ECO:0000259" key="3">
    <source>
        <dbReference type="SMART" id="SM00867"/>
    </source>
</evidence>
<proteinExistence type="predicted"/>
<gene>
    <name evidence="4" type="ORF">H8B22_02975</name>
</gene>
<keyword evidence="5" id="KW-1185">Reference proteome</keyword>
<dbReference type="InterPro" id="IPR036761">
    <property type="entry name" value="TTHA0802/YceI-like_sf"/>
</dbReference>
<sequence length="248" mass="26091">MAHGSYQSFCLSFRPSRFGTALLGAAGLAALASAPVAAAGPASYAIDPVHTRVVFLVEHAGFSRAMGAISGSSGTLRFDRDDWRSARLDVTVPITRLDLGDAKWNAAVLASNLLDGERHPDARFVSRDVTGVDAEHARVCGELTLRGVTGPVCMDVTFNALKRHPLPPFRRTAGFSATATLSRKAFGITAWPSVIGDEVKLLIEAEAVRQRGPGADAESGEAPPEAAPADADKIPPERESDPPPPSSL</sequence>
<name>A0A7H0FYT9_9GAMM</name>
<dbReference type="AlphaFoldDB" id="A0A7H0FYT9"/>
<dbReference type="KEGG" id="lsx:H8B22_02975"/>
<dbReference type="RefSeq" id="WP_187712641.1">
    <property type="nucleotide sequence ID" value="NZ_CP060820.1"/>
</dbReference>
<evidence type="ECO:0000313" key="4">
    <source>
        <dbReference type="EMBL" id="QNP41205.1"/>
    </source>
</evidence>
<dbReference type="InterPro" id="IPR007372">
    <property type="entry name" value="Lipid/polyisoprenoid-bd_YceI"/>
</dbReference>
<evidence type="ECO:0000256" key="2">
    <source>
        <dbReference type="SAM" id="SignalP"/>
    </source>
</evidence>
<evidence type="ECO:0000313" key="5">
    <source>
        <dbReference type="Proteomes" id="UP000516018"/>
    </source>
</evidence>
<dbReference type="SMART" id="SM00867">
    <property type="entry name" value="YceI"/>
    <property type="match status" value="1"/>
</dbReference>
<protein>
    <submittedName>
        <fullName evidence="4">Polyisoprenoid-binding protein</fullName>
    </submittedName>
</protein>
<feature type="domain" description="Lipid/polyisoprenoid-binding YceI-like" evidence="3">
    <location>
        <begin position="43"/>
        <end position="208"/>
    </location>
</feature>
<feature type="compositionally biased region" description="Low complexity" evidence="1">
    <location>
        <begin position="212"/>
        <end position="229"/>
    </location>
</feature>
<feature type="chain" id="PRO_5028947183" evidence="2">
    <location>
        <begin position="39"/>
        <end position="248"/>
    </location>
</feature>
<dbReference type="PANTHER" id="PTHR34406">
    <property type="entry name" value="PROTEIN YCEI"/>
    <property type="match status" value="1"/>
</dbReference>
<evidence type="ECO:0000256" key="1">
    <source>
        <dbReference type="SAM" id="MobiDB-lite"/>
    </source>
</evidence>
<dbReference type="Gene3D" id="2.40.128.110">
    <property type="entry name" value="Lipid/polyisoprenoid-binding, YceI-like"/>
    <property type="match status" value="1"/>
</dbReference>
<reference evidence="4 5" key="1">
    <citation type="submission" date="2020-08" db="EMBL/GenBank/DDBJ databases">
        <title>Lysobacter sp. II4 sp. nov., isolated from soil.</title>
        <authorList>
            <person name="Woo C.Y."/>
            <person name="Kim J."/>
        </authorList>
    </citation>
    <scope>NUCLEOTIDE SEQUENCE [LARGE SCALE GENOMIC DNA]</scope>
    <source>
        <strain evidence="4 5">II4</strain>
    </source>
</reference>
<organism evidence="4 5">
    <name type="scientific">Agrilutibacter terrestris</name>
    <dbReference type="NCBI Taxonomy" id="2865112"/>
    <lineage>
        <taxon>Bacteria</taxon>
        <taxon>Pseudomonadati</taxon>
        <taxon>Pseudomonadota</taxon>
        <taxon>Gammaproteobacteria</taxon>
        <taxon>Lysobacterales</taxon>
        <taxon>Lysobacteraceae</taxon>
        <taxon>Agrilutibacter</taxon>
    </lineage>
</organism>
<dbReference type="SUPFAM" id="SSF101874">
    <property type="entry name" value="YceI-like"/>
    <property type="match status" value="1"/>
</dbReference>
<feature type="signal peptide" evidence="2">
    <location>
        <begin position="1"/>
        <end position="38"/>
    </location>
</feature>
<dbReference type="Proteomes" id="UP000516018">
    <property type="component" value="Chromosome"/>
</dbReference>
<accession>A0A7H0FYT9</accession>
<dbReference type="PANTHER" id="PTHR34406:SF1">
    <property type="entry name" value="PROTEIN YCEI"/>
    <property type="match status" value="1"/>
</dbReference>
<dbReference type="Pfam" id="PF04264">
    <property type="entry name" value="YceI"/>
    <property type="match status" value="1"/>
</dbReference>
<feature type="compositionally biased region" description="Basic and acidic residues" evidence="1">
    <location>
        <begin position="230"/>
        <end position="241"/>
    </location>
</feature>